<dbReference type="EMBL" id="JH000189">
    <property type="protein sequence ID" value="EGV98355.1"/>
    <property type="molecule type" value="Genomic_DNA"/>
</dbReference>
<dbReference type="SUPFAM" id="SSF46689">
    <property type="entry name" value="Homeodomain-like"/>
    <property type="match status" value="1"/>
</dbReference>
<dbReference type="InterPro" id="IPR009057">
    <property type="entry name" value="Homeodomain-like_sf"/>
</dbReference>
<dbReference type="InParanoid" id="G3H764"/>
<evidence type="ECO:0000256" key="3">
    <source>
        <dbReference type="ARBA" id="ARBA00023242"/>
    </source>
</evidence>
<sequence>VVLLAGEGRNEKESGQGQPGQGAAAAEGEGAGELSGEGPSAAGAEGLVDDRSQEDRGSKGGEQNEGQPWEPFCEVMGVAENVQPVSVLVRQRCFHYKFTQWQLQELERFFQQSHYISAEVRSKAACDQCWGRGDGVIKSGFGFVGVGMGAHDTKNEENKAYGEQNQNQPALKAAAMMPQLQDDADLNMICRAFSGLRLSELDRIFQRTQFPNVFVRKELGVSVNVEAEAEPGEPEDEVSE</sequence>
<gene>
    <name evidence="5" type="ORF">I79_006190</name>
</gene>
<dbReference type="GO" id="GO:0003677">
    <property type="term" value="F:DNA binding"/>
    <property type="evidence" value="ECO:0007669"/>
    <property type="project" value="UniProtKB-KW"/>
</dbReference>
<feature type="compositionally biased region" description="Low complexity" evidence="4">
    <location>
        <begin position="36"/>
        <end position="46"/>
    </location>
</feature>
<dbReference type="PANTHER" id="PTHR47465">
    <property type="entry name" value="MCG113260-RELATED-RELATED"/>
    <property type="match status" value="1"/>
</dbReference>
<dbReference type="PaxDb" id="10029-XP_007610136.1"/>
<evidence type="ECO:0000256" key="2">
    <source>
        <dbReference type="ARBA" id="ARBA00023155"/>
    </source>
</evidence>
<dbReference type="PANTHER" id="PTHR47465:SF3">
    <property type="entry name" value="HOMEOBOX PROTEIN EHOX-RELATED"/>
    <property type="match status" value="1"/>
</dbReference>
<keyword evidence="1" id="KW-0238">DNA-binding</keyword>
<organism evidence="5 6">
    <name type="scientific">Cricetulus griseus</name>
    <name type="common">Chinese hamster</name>
    <name type="synonym">Cricetulus barabensis griseus</name>
    <dbReference type="NCBI Taxonomy" id="10029"/>
    <lineage>
        <taxon>Eukaryota</taxon>
        <taxon>Metazoa</taxon>
        <taxon>Chordata</taxon>
        <taxon>Craniata</taxon>
        <taxon>Vertebrata</taxon>
        <taxon>Euteleostomi</taxon>
        <taxon>Mammalia</taxon>
        <taxon>Eutheria</taxon>
        <taxon>Euarchontoglires</taxon>
        <taxon>Glires</taxon>
        <taxon>Rodentia</taxon>
        <taxon>Myomorpha</taxon>
        <taxon>Muroidea</taxon>
        <taxon>Cricetidae</taxon>
        <taxon>Cricetinae</taxon>
        <taxon>Cricetulus</taxon>
    </lineage>
</organism>
<evidence type="ECO:0000313" key="6">
    <source>
        <dbReference type="Proteomes" id="UP000001075"/>
    </source>
</evidence>
<dbReference type="FunCoup" id="G3H764">
    <property type="interactions" value="16"/>
</dbReference>
<feature type="compositionally biased region" description="Basic and acidic residues" evidence="4">
    <location>
        <begin position="48"/>
        <end position="59"/>
    </location>
</feature>
<protein>
    <submittedName>
        <fullName evidence="5">Uncharacterized protein</fullName>
    </submittedName>
</protein>
<feature type="non-terminal residue" evidence="5">
    <location>
        <position position="1"/>
    </location>
</feature>
<dbReference type="AlphaFoldDB" id="G3H764"/>
<dbReference type="InterPro" id="IPR001356">
    <property type="entry name" value="HD"/>
</dbReference>
<dbReference type="Proteomes" id="UP000001075">
    <property type="component" value="Unassembled WGS sequence"/>
</dbReference>
<evidence type="ECO:0000256" key="4">
    <source>
        <dbReference type="SAM" id="MobiDB-lite"/>
    </source>
</evidence>
<proteinExistence type="predicted"/>
<dbReference type="eggNOG" id="KOG0490">
    <property type="taxonomic scope" value="Eukaryota"/>
</dbReference>
<reference evidence="6" key="1">
    <citation type="journal article" date="2011" name="Nat. Biotechnol.">
        <title>The genomic sequence of the Chinese hamster ovary (CHO)-K1 cell line.</title>
        <authorList>
            <person name="Xu X."/>
            <person name="Nagarajan H."/>
            <person name="Lewis N.E."/>
            <person name="Pan S."/>
            <person name="Cai Z."/>
            <person name="Liu X."/>
            <person name="Chen W."/>
            <person name="Xie M."/>
            <person name="Wang W."/>
            <person name="Hammond S."/>
            <person name="Andersen M.R."/>
            <person name="Neff N."/>
            <person name="Passarelli B."/>
            <person name="Koh W."/>
            <person name="Fan H.C."/>
            <person name="Wang J."/>
            <person name="Gui Y."/>
            <person name="Lee K.H."/>
            <person name="Betenbaugh M.J."/>
            <person name="Quake S.R."/>
            <person name="Famili I."/>
            <person name="Palsson B.O."/>
            <person name="Wang J."/>
        </authorList>
    </citation>
    <scope>NUCLEOTIDE SEQUENCE [LARGE SCALE GENOMIC DNA]</scope>
    <source>
        <strain evidence="6">CHO K1 cell line</strain>
    </source>
</reference>
<accession>G3H764</accession>
<keyword evidence="3" id="KW-0539">Nucleus</keyword>
<evidence type="ECO:0000256" key="1">
    <source>
        <dbReference type="ARBA" id="ARBA00023125"/>
    </source>
</evidence>
<feature type="region of interest" description="Disordered" evidence="4">
    <location>
        <begin position="1"/>
        <end position="68"/>
    </location>
</feature>
<evidence type="ECO:0000313" key="5">
    <source>
        <dbReference type="EMBL" id="EGV98355.1"/>
    </source>
</evidence>
<name>G3H764_CRIGR</name>
<dbReference type="CDD" id="cd00086">
    <property type="entry name" value="homeodomain"/>
    <property type="match status" value="1"/>
</dbReference>
<keyword evidence="2" id="KW-0371">Homeobox</keyword>
<dbReference type="Gene3D" id="1.10.10.60">
    <property type="entry name" value="Homeodomain-like"/>
    <property type="match status" value="1"/>
</dbReference>